<dbReference type="Pfam" id="PF08378">
    <property type="entry name" value="NERD"/>
    <property type="match status" value="1"/>
</dbReference>
<name>A0A6J7KTR8_9ZZZZ</name>
<dbReference type="Gene3D" id="3.40.50.300">
    <property type="entry name" value="P-loop containing nucleotide triphosphate hydrolases"/>
    <property type="match status" value="3"/>
</dbReference>
<dbReference type="GO" id="GO:0005634">
    <property type="term" value="C:nucleus"/>
    <property type="evidence" value="ECO:0007669"/>
    <property type="project" value="TreeGrafter"/>
</dbReference>
<dbReference type="CDD" id="cd18809">
    <property type="entry name" value="SF1_C_RecD"/>
    <property type="match status" value="1"/>
</dbReference>
<feature type="domain" description="UvrD-like helicase C-terminal" evidence="2">
    <location>
        <begin position="531"/>
        <end position="578"/>
    </location>
</feature>
<proteinExistence type="predicted"/>
<dbReference type="EMBL" id="CAFBNC010000200">
    <property type="protein sequence ID" value="CAB4958911.1"/>
    <property type="molecule type" value="Genomic_DNA"/>
</dbReference>
<dbReference type="GO" id="GO:0043138">
    <property type="term" value="F:3'-5' DNA helicase activity"/>
    <property type="evidence" value="ECO:0007669"/>
    <property type="project" value="TreeGrafter"/>
</dbReference>
<dbReference type="Pfam" id="PF13245">
    <property type="entry name" value="AAA_19"/>
    <property type="match status" value="1"/>
</dbReference>
<dbReference type="InterPro" id="IPR027785">
    <property type="entry name" value="UvrD-like_helicase_C"/>
</dbReference>
<dbReference type="InterPro" id="IPR000212">
    <property type="entry name" value="DNA_helicase_UvrD/REP"/>
</dbReference>
<evidence type="ECO:0000259" key="2">
    <source>
        <dbReference type="Pfam" id="PF13538"/>
    </source>
</evidence>
<evidence type="ECO:0000259" key="1">
    <source>
        <dbReference type="Pfam" id="PF08378"/>
    </source>
</evidence>
<accession>A0A6J7KTR8</accession>
<dbReference type="GO" id="GO:0005524">
    <property type="term" value="F:ATP binding"/>
    <property type="evidence" value="ECO:0007669"/>
    <property type="project" value="InterPro"/>
</dbReference>
<dbReference type="InterPro" id="IPR027417">
    <property type="entry name" value="P-loop_NTPase"/>
</dbReference>
<gene>
    <name evidence="3" type="ORF">UFOPK3733_02325</name>
</gene>
<dbReference type="GO" id="GO:0000725">
    <property type="term" value="P:recombinational repair"/>
    <property type="evidence" value="ECO:0007669"/>
    <property type="project" value="TreeGrafter"/>
</dbReference>
<protein>
    <submittedName>
        <fullName evidence="3">Unannotated protein</fullName>
    </submittedName>
</protein>
<dbReference type="InterPro" id="IPR011528">
    <property type="entry name" value="NERD"/>
</dbReference>
<dbReference type="SUPFAM" id="SSF52540">
    <property type="entry name" value="P-loop containing nucleoside triphosphate hydrolases"/>
    <property type="match status" value="1"/>
</dbReference>
<reference evidence="3" key="1">
    <citation type="submission" date="2020-05" db="EMBL/GenBank/DDBJ databases">
        <authorList>
            <person name="Chiriac C."/>
            <person name="Salcher M."/>
            <person name="Ghai R."/>
            <person name="Kavagutti S V."/>
        </authorList>
    </citation>
    <scope>NUCLEOTIDE SEQUENCE</scope>
</reference>
<evidence type="ECO:0000313" key="3">
    <source>
        <dbReference type="EMBL" id="CAB4958911.1"/>
    </source>
</evidence>
<feature type="domain" description="NERD" evidence="1">
    <location>
        <begin position="71"/>
        <end position="162"/>
    </location>
</feature>
<sequence length="592" mass="65415">MVVASAMHQRLPARPACLHGEIGAVANIGVAISLRRITDTPGGDRGEPHEADMGRIIPADFPMEQLANNAERTVVSSFITGLYSNWLIIPNLGMRDSEGQHETDIVLIHPDMGVVLVEVKGHRVSIREGIWHGQEGTPLNPQPIKQALDNAKTLERLIRKNVEGLERLEVVFGLAFPNTREIKGDLTTDINSAQVLVASDLLEPDDPIERMAHSRTVWNRALTAQQIEGIVALIRPDAEFRWDAEARTNATRRSLQQLCDAQITSMVSLAQNRRVLVRGGAGTGKTHLGVLWARRAWAENDRVLLTCYNDPLADSLIDAIGFDLDESLTIGPFIRTVLAMPGMPELVIPADANQHWWETEALGHLVRHWPEIGARYDTIIVDEAQDFSPAWIALLQALLDPDGRRRVMLLADEGQGIYERGFVFPEADDGWVQVELASNFRNARPIARVLRNYLGGAPSPKQSPEGLGVVWIEATDANAVEDAVDSELQRIVENEGRSSSGVCVGTVRSSVRDHLRESLHLGRWEDRHDGHVVCENVHRLKGLEFDTVILAATADIKPEDEALLYVGVSRAVSELIVVGPREFADRLGLVRD</sequence>
<organism evidence="3">
    <name type="scientific">freshwater metagenome</name>
    <dbReference type="NCBI Taxonomy" id="449393"/>
    <lineage>
        <taxon>unclassified sequences</taxon>
        <taxon>metagenomes</taxon>
        <taxon>ecological metagenomes</taxon>
    </lineage>
</organism>
<dbReference type="Pfam" id="PF13538">
    <property type="entry name" value="UvrD_C_2"/>
    <property type="match status" value="1"/>
</dbReference>
<dbReference type="PANTHER" id="PTHR11070">
    <property type="entry name" value="UVRD / RECB / PCRA DNA HELICASE FAMILY MEMBER"/>
    <property type="match status" value="1"/>
</dbReference>
<dbReference type="PANTHER" id="PTHR11070:SF2">
    <property type="entry name" value="ATP-DEPENDENT DNA HELICASE SRS2"/>
    <property type="match status" value="1"/>
</dbReference>
<dbReference type="GO" id="GO:0003677">
    <property type="term" value="F:DNA binding"/>
    <property type="evidence" value="ECO:0007669"/>
    <property type="project" value="InterPro"/>
</dbReference>
<dbReference type="AlphaFoldDB" id="A0A6J7KTR8"/>